<dbReference type="GO" id="GO:0009897">
    <property type="term" value="C:external side of plasma membrane"/>
    <property type="evidence" value="ECO:0007669"/>
    <property type="project" value="TreeGrafter"/>
</dbReference>
<evidence type="ECO:0000256" key="5">
    <source>
        <dbReference type="ARBA" id="ARBA00023180"/>
    </source>
</evidence>
<dbReference type="InterPro" id="IPR003598">
    <property type="entry name" value="Ig_sub2"/>
</dbReference>
<keyword evidence="2" id="KW-0732">Signal</keyword>
<dbReference type="SMART" id="SM00406">
    <property type="entry name" value="IGv"/>
    <property type="match status" value="3"/>
</dbReference>
<dbReference type="Ensembl" id="ENSPFOT00000027266.1">
    <property type="protein sequence ID" value="ENSPFOP00000027234.1"/>
    <property type="gene ID" value="ENSPFOG00000008562.2"/>
</dbReference>
<dbReference type="GO" id="GO:0050852">
    <property type="term" value="P:T cell receptor signaling pathway"/>
    <property type="evidence" value="ECO:0007669"/>
    <property type="project" value="TreeGrafter"/>
</dbReference>
<feature type="domain" description="Ig-like" evidence="7">
    <location>
        <begin position="161"/>
        <end position="267"/>
    </location>
</feature>
<dbReference type="Proteomes" id="UP000028760">
    <property type="component" value="Unassembled WGS sequence"/>
</dbReference>
<keyword evidence="6" id="KW-0393">Immunoglobulin domain</keyword>
<feature type="domain" description="Ig-like" evidence="7">
    <location>
        <begin position="274"/>
        <end position="377"/>
    </location>
</feature>
<dbReference type="InterPro" id="IPR050504">
    <property type="entry name" value="IgSF_BTN/MOG"/>
</dbReference>
<dbReference type="FunFam" id="2.60.40.10:FF:000142">
    <property type="entry name" value="V-set domain-containing T-cell activation inhibitor 1"/>
    <property type="match status" value="1"/>
</dbReference>
<dbReference type="GO" id="GO:0001817">
    <property type="term" value="P:regulation of cytokine production"/>
    <property type="evidence" value="ECO:0007669"/>
    <property type="project" value="TreeGrafter"/>
</dbReference>
<dbReference type="SMART" id="SM00408">
    <property type="entry name" value="IGc2"/>
    <property type="match status" value="3"/>
</dbReference>
<dbReference type="InterPro" id="IPR013783">
    <property type="entry name" value="Ig-like_fold"/>
</dbReference>
<dbReference type="EMBL" id="AYCK01025711">
    <property type="status" value="NOT_ANNOTATED_CDS"/>
    <property type="molecule type" value="Genomic_DNA"/>
</dbReference>
<feature type="domain" description="Ig-like" evidence="7">
    <location>
        <begin position="46"/>
        <end position="151"/>
    </location>
</feature>
<evidence type="ECO:0000256" key="6">
    <source>
        <dbReference type="ARBA" id="ARBA00023319"/>
    </source>
</evidence>
<dbReference type="InterPro" id="IPR036179">
    <property type="entry name" value="Ig-like_dom_sf"/>
</dbReference>
<dbReference type="GO" id="GO:0005102">
    <property type="term" value="F:signaling receptor binding"/>
    <property type="evidence" value="ECO:0007669"/>
    <property type="project" value="TreeGrafter"/>
</dbReference>
<dbReference type="InterPro" id="IPR003599">
    <property type="entry name" value="Ig_sub"/>
</dbReference>
<evidence type="ECO:0000256" key="3">
    <source>
        <dbReference type="ARBA" id="ARBA00023136"/>
    </source>
</evidence>
<dbReference type="Gene3D" id="2.60.40.10">
    <property type="entry name" value="Immunoglobulins"/>
    <property type="match status" value="4"/>
</dbReference>
<keyword evidence="4" id="KW-1015">Disulfide bond</keyword>
<dbReference type="Pfam" id="PF07686">
    <property type="entry name" value="V-set"/>
    <property type="match status" value="3"/>
</dbReference>
<keyword evidence="9" id="KW-1185">Reference proteome</keyword>
<evidence type="ECO:0000259" key="7">
    <source>
        <dbReference type="PROSITE" id="PS50835"/>
    </source>
</evidence>
<evidence type="ECO:0000256" key="1">
    <source>
        <dbReference type="ARBA" id="ARBA00004370"/>
    </source>
</evidence>
<dbReference type="GO" id="GO:0050863">
    <property type="term" value="P:regulation of T cell activation"/>
    <property type="evidence" value="ECO:0007669"/>
    <property type="project" value="UniProtKB-ARBA"/>
</dbReference>
<dbReference type="InterPro" id="IPR007110">
    <property type="entry name" value="Ig-like_dom"/>
</dbReference>
<proteinExistence type="predicted"/>
<evidence type="ECO:0000313" key="8">
    <source>
        <dbReference type="Ensembl" id="ENSPFOP00000027234.1"/>
    </source>
</evidence>
<dbReference type="PANTHER" id="PTHR24100">
    <property type="entry name" value="BUTYROPHILIN"/>
    <property type="match status" value="1"/>
</dbReference>
<protein>
    <recommendedName>
        <fullName evidence="7">Ig-like domain-containing protein</fullName>
    </recommendedName>
</protein>
<evidence type="ECO:0000313" key="9">
    <source>
        <dbReference type="Proteomes" id="UP000028760"/>
    </source>
</evidence>
<dbReference type="GeneTree" id="ENSGT00940000165931"/>
<accession>A0A096M743</accession>
<dbReference type="AlphaFoldDB" id="A0A096M743"/>
<organism evidence="8 9">
    <name type="scientific">Poecilia formosa</name>
    <name type="common">Amazon molly</name>
    <name type="synonym">Limia formosa</name>
    <dbReference type="NCBI Taxonomy" id="48698"/>
    <lineage>
        <taxon>Eukaryota</taxon>
        <taxon>Metazoa</taxon>
        <taxon>Chordata</taxon>
        <taxon>Craniata</taxon>
        <taxon>Vertebrata</taxon>
        <taxon>Euteleostomi</taxon>
        <taxon>Actinopterygii</taxon>
        <taxon>Neopterygii</taxon>
        <taxon>Teleostei</taxon>
        <taxon>Neoteleostei</taxon>
        <taxon>Acanthomorphata</taxon>
        <taxon>Ovalentaria</taxon>
        <taxon>Atherinomorphae</taxon>
        <taxon>Cyprinodontiformes</taxon>
        <taxon>Poeciliidae</taxon>
        <taxon>Poeciliinae</taxon>
        <taxon>Poecilia</taxon>
    </lineage>
</organism>
<keyword evidence="3" id="KW-0472">Membrane</keyword>
<evidence type="ECO:0000256" key="2">
    <source>
        <dbReference type="ARBA" id="ARBA00022729"/>
    </source>
</evidence>
<evidence type="ECO:0000256" key="4">
    <source>
        <dbReference type="ARBA" id="ARBA00023157"/>
    </source>
</evidence>
<name>A0A096M743_POEFO</name>
<dbReference type="InterPro" id="IPR013106">
    <property type="entry name" value="Ig_V-set"/>
</dbReference>
<dbReference type="EMBL" id="AYCK01025712">
    <property type="status" value="NOT_ANNOTATED_CDS"/>
    <property type="molecule type" value="Genomic_DNA"/>
</dbReference>
<reference evidence="9" key="1">
    <citation type="submission" date="2013-10" db="EMBL/GenBank/DDBJ databases">
        <authorList>
            <person name="Schartl M."/>
            <person name="Warren W."/>
        </authorList>
    </citation>
    <scope>NUCLEOTIDE SEQUENCE [LARGE SCALE GENOMIC DNA]</scope>
    <source>
        <strain evidence="9">female</strain>
    </source>
</reference>
<dbReference type="SMART" id="SM00409">
    <property type="entry name" value="IG"/>
    <property type="match status" value="3"/>
</dbReference>
<sequence length="384" mass="43821">MKDGNVSLVLRNVTTDDRGAYECRVVQTNSRTETVFIINLDVLPPPDQRNITAQAGQNTSLPCRSPDNKPVVVVEWIRPDLGSEYVLLYRNDQLDLENKHVMFKDRVDLQDRQMKDGNVSLVLRKVTTDDRGAYECQVVQRETNSRRKTIVIINLDVLPPPDQTSITAEPGQNTSLPCRSPDNKPVVVVEWIRPDLGSEYVLLYRNRKINSDHQHPSFKGRVDLQDRQMKDGNVSLALRNVTTDDRGAYECRVVPTNSQMEAVLTINLDVQTSPDQRNITAQAGQNTSLPCRSPDNKPVVVVEWIRPDLGSEYVLLYRNDQLDLENKHVMFKDRVDLQDRQMKDGNVSLVLRKVTTDDRGAYECQVVQRETNSRRMTIVIINLD</sequence>
<dbReference type="SUPFAM" id="SSF48726">
    <property type="entry name" value="Immunoglobulin"/>
    <property type="match status" value="4"/>
</dbReference>
<keyword evidence="5" id="KW-0325">Glycoprotein</keyword>
<dbReference type="PANTHER" id="PTHR24100:SF151">
    <property type="entry name" value="ICOS LIGAND"/>
    <property type="match status" value="1"/>
</dbReference>
<dbReference type="GO" id="GO:1903037">
    <property type="term" value="P:regulation of leukocyte cell-cell adhesion"/>
    <property type="evidence" value="ECO:0007669"/>
    <property type="project" value="UniProtKB-ARBA"/>
</dbReference>
<comment type="subcellular location">
    <subcellularLocation>
        <location evidence="1">Membrane</location>
    </subcellularLocation>
</comment>
<reference evidence="8" key="3">
    <citation type="submission" date="2025-09" db="UniProtKB">
        <authorList>
            <consortium name="Ensembl"/>
        </authorList>
    </citation>
    <scope>IDENTIFICATION</scope>
</reference>
<reference evidence="8" key="2">
    <citation type="submission" date="2025-08" db="UniProtKB">
        <authorList>
            <consortium name="Ensembl"/>
        </authorList>
    </citation>
    <scope>IDENTIFICATION</scope>
</reference>
<dbReference type="PROSITE" id="PS50835">
    <property type="entry name" value="IG_LIKE"/>
    <property type="match status" value="3"/>
</dbReference>